<evidence type="ECO:0000313" key="4">
    <source>
        <dbReference type="Proteomes" id="UP001633002"/>
    </source>
</evidence>
<feature type="domain" description="SET" evidence="2">
    <location>
        <begin position="87"/>
        <end position="203"/>
    </location>
</feature>
<dbReference type="CDD" id="cd10540">
    <property type="entry name" value="SET_SpSet7-like"/>
    <property type="match status" value="1"/>
</dbReference>
<dbReference type="EMBL" id="JBJQOH010000007">
    <property type="protein sequence ID" value="KAL3680409.1"/>
    <property type="molecule type" value="Genomic_DNA"/>
</dbReference>
<accession>A0ABD3GRL6</accession>
<feature type="compositionally biased region" description="Polar residues" evidence="1">
    <location>
        <begin position="17"/>
        <end position="32"/>
    </location>
</feature>
<keyword evidence="4" id="KW-1185">Reference proteome</keyword>
<evidence type="ECO:0000313" key="3">
    <source>
        <dbReference type="EMBL" id="KAL3680409.1"/>
    </source>
</evidence>
<dbReference type="InterPro" id="IPR046341">
    <property type="entry name" value="SET_dom_sf"/>
</dbReference>
<gene>
    <name evidence="3" type="ORF">R1sor_023365</name>
</gene>
<evidence type="ECO:0000259" key="2">
    <source>
        <dbReference type="PROSITE" id="PS50280"/>
    </source>
</evidence>
<dbReference type="InterPro" id="IPR001214">
    <property type="entry name" value="SET_dom"/>
</dbReference>
<dbReference type="InterPro" id="IPR053185">
    <property type="entry name" value="SET_domain_protein"/>
</dbReference>
<organism evidence="3 4">
    <name type="scientific">Riccia sorocarpa</name>
    <dbReference type="NCBI Taxonomy" id="122646"/>
    <lineage>
        <taxon>Eukaryota</taxon>
        <taxon>Viridiplantae</taxon>
        <taxon>Streptophyta</taxon>
        <taxon>Embryophyta</taxon>
        <taxon>Marchantiophyta</taxon>
        <taxon>Marchantiopsida</taxon>
        <taxon>Marchantiidae</taxon>
        <taxon>Marchantiales</taxon>
        <taxon>Ricciaceae</taxon>
        <taxon>Riccia</taxon>
    </lineage>
</organism>
<dbReference type="SMART" id="SM00317">
    <property type="entry name" value="SET"/>
    <property type="match status" value="1"/>
</dbReference>
<comment type="caution">
    <text evidence="3">The sequence shown here is derived from an EMBL/GenBank/DDBJ whole genome shotgun (WGS) entry which is preliminary data.</text>
</comment>
<dbReference type="Proteomes" id="UP001633002">
    <property type="component" value="Unassembled WGS sequence"/>
</dbReference>
<dbReference type="Gene3D" id="2.170.270.10">
    <property type="entry name" value="SET domain"/>
    <property type="match status" value="1"/>
</dbReference>
<feature type="compositionally biased region" description="Basic and acidic residues" evidence="1">
    <location>
        <begin position="33"/>
        <end position="43"/>
    </location>
</feature>
<feature type="region of interest" description="Disordered" evidence="1">
    <location>
        <begin position="1"/>
        <end position="45"/>
    </location>
</feature>
<sequence>MPLKEKRKKWSRDEELGNSTQQSWMTVSVNSDNRPEKEKEKPSRGTTVPRYYISVFFGCCGFLRKDDLLIDSVESVNIPPILNLNPFQLEIRSSPTKGRGVYATREIPRGSLVETSPVLLIPKDQYIRGVNESELRNYVFSWNWGPGGKGKNGDMVLALGLGSMFNHSRRPNVSYKLRPENLTIEYTTSSVIRTGEELCIYYGNVRFEGDDEQAEESDWTESGGDYNCSV</sequence>
<dbReference type="PANTHER" id="PTHR47332">
    <property type="entry name" value="SET DOMAIN-CONTAINING PROTEIN 5"/>
    <property type="match status" value="1"/>
</dbReference>
<dbReference type="PROSITE" id="PS50280">
    <property type="entry name" value="SET"/>
    <property type="match status" value="1"/>
</dbReference>
<evidence type="ECO:0000256" key="1">
    <source>
        <dbReference type="SAM" id="MobiDB-lite"/>
    </source>
</evidence>
<dbReference type="Pfam" id="PF00856">
    <property type="entry name" value="SET"/>
    <property type="match status" value="1"/>
</dbReference>
<feature type="compositionally biased region" description="Basic residues" evidence="1">
    <location>
        <begin position="1"/>
        <end position="10"/>
    </location>
</feature>
<dbReference type="PANTHER" id="PTHR47332:SF6">
    <property type="entry name" value="SET DOMAIN-CONTAINING PROTEIN"/>
    <property type="match status" value="1"/>
</dbReference>
<protein>
    <recommendedName>
        <fullName evidence="2">SET domain-containing protein</fullName>
    </recommendedName>
</protein>
<name>A0ABD3GRL6_9MARC</name>
<dbReference type="SUPFAM" id="SSF82199">
    <property type="entry name" value="SET domain"/>
    <property type="match status" value="1"/>
</dbReference>
<proteinExistence type="predicted"/>
<reference evidence="3 4" key="1">
    <citation type="submission" date="2024-09" db="EMBL/GenBank/DDBJ databases">
        <title>Chromosome-scale assembly of Riccia sorocarpa.</title>
        <authorList>
            <person name="Paukszto L."/>
        </authorList>
    </citation>
    <scope>NUCLEOTIDE SEQUENCE [LARGE SCALE GENOMIC DNA]</scope>
    <source>
        <strain evidence="3">LP-2024</strain>
        <tissue evidence="3">Aerial parts of the thallus</tissue>
    </source>
</reference>
<dbReference type="AlphaFoldDB" id="A0ABD3GRL6"/>